<feature type="region of interest" description="Disordered" evidence="2">
    <location>
        <begin position="102"/>
        <end position="123"/>
    </location>
</feature>
<feature type="compositionally biased region" description="Low complexity" evidence="2">
    <location>
        <begin position="111"/>
        <end position="123"/>
    </location>
</feature>
<reference evidence="4" key="1">
    <citation type="submission" date="2010-08" db="EMBL/GenBank/DDBJ databases">
        <authorList>
            <person name="Weinstock G."/>
            <person name="Sodergren E."/>
            <person name="Clifton S."/>
            <person name="Fulton L."/>
            <person name="Fulton B."/>
            <person name="Courtney L."/>
            <person name="Fronick C."/>
            <person name="Harrison M."/>
            <person name="Strong C."/>
            <person name="Farmer C."/>
            <person name="Delahaunty K."/>
            <person name="Markovic C."/>
            <person name="Hall O."/>
            <person name="Minx P."/>
            <person name="Tomlinson C."/>
            <person name="Mitreva M."/>
            <person name="Hou S."/>
            <person name="Chen J."/>
            <person name="Wollam A."/>
            <person name="Pepin K.H."/>
            <person name="Johnson M."/>
            <person name="Bhonagiri V."/>
            <person name="Zhang X."/>
            <person name="Suruliraj S."/>
            <person name="Warren W."/>
            <person name="Chinwalla A."/>
            <person name="Mardis E.R."/>
            <person name="Wilson R.K."/>
        </authorList>
    </citation>
    <scope>NUCLEOTIDE SEQUENCE [LARGE SCALE GENOMIC DNA]</scope>
    <source>
        <strain evidence="4">HL044PA1</strain>
    </source>
</reference>
<sequence>MRSGVHADLPFATDAVRNSVLINNDLVRTISFALDANQTLDEHASPKIVIVTVMTGEMIFHLDGQPHHLVAGDVVYLAPGQRHGLTTTAPTRMQLTMVETEGTQWAKGEESSPAAAAVAESER</sequence>
<dbReference type="InterPro" id="IPR014710">
    <property type="entry name" value="RmlC-like_jellyroll"/>
</dbReference>
<dbReference type="GeneID" id="92881483"/>
<evidence type="ECO:0000313" key="4">
    <source>
        <dbReference type="EMBL" id="EFS92816.1"/>
    </source>
</evidence>
<dbReference type="InterPro" id="IPR011051">
    <property type="entry name" value="RmlC_Cupin_sf"/>
</dbReference>
<organism evidence="4 5">
    <name type="scientific">Cutibacterium modestum HL044PA1</name>
    <dbReference type="NCBI Taxonomy" id="765109"/>
    <lineage>
        <taxon>Bacteria</taxon>
        <taxon>Bacillati</taxon>
        <taxon>Actinomycetota</taxon>
        <taxon>Actinomycetes</taxon>
        <taxon>Propionibacteriales</taxon>
        <taxon>Propionibacteriaceae</taxon>
        <taxon>Cutibacterium</taxon>
        <taxon>Cutibacterium modestum</taxon>
    </lineage>
</organism>
<dbReference type="Pfam" id="PF02311">
    <property type="entry name" value="AraC_binding"/>
    <property type="match status" value="1"/>
</dbReference>
<dbReference type="EMBL" id="ADZU01000017">
    <property type="protein sequence ID" value="EFS92816.1"/>
    <property type="molecule type" value="Genomic_DNA"/>
</dbReference>
<comment type="caution">
    <text evidence="4">The sequence shown here is derived from an EMBL/GenBank/DDBJ whole genome shotgun (WGS) entry which is preliminary data.</text>
</comment>
<dbReference type="Proteomes" id="UP000003179">
    <property type="component" value="Unassembled WGS sequence"/>
</dbReference>
<protein>
    <submittedName>
        <fullName evidence="4">Cupin domain protein</fullName>
    </submittedName>
</protein>
<keyword evidence="5" id="KW-1185">Reference proteome</keyword>
<name>A0ABN0C6J1_9ACTN</name>
<dbReference type="PANTHER" id="PTHR37694">
    <property type="entry name" value="SLR8022 PROTEIN"/>
    <property type="match status" value="1"/>
</dbReference>
<evidence type="ECO:0000256" key="1">
    <source>
        <dbReference type="ARBA" id="ARBA00023125"/>
    </source>
</evidence>
<evidence type="ECO:0000256" key="2">
    <source>
        <dbReference type="SAM" id="MobiDB-lite"/>
    </source>
</evidence>
<proteinExistence type="predicted"/>
<accession>A0ABN0C6J1</accession>
<dbReference type="PANTHER" id="PTHR37694:SF1">
    <property type="entry name" value="SLR8022 PROTEIN"/>
    <property type="match status" value="1"/>
</dbReference>
<dbReference type="SUPFAM" id="SSF51182">
    <property type="entry name" value="RmlC-like cupins"/>
    <property type="match status" value="1"/>
</dbReference>
<evidence type="ECO:0000313" key="5">
    <source>
        <dbReference type="Proteomes" id="UP000003179"/>
    </source>
</evidence>
<feature type="domain" description="AraC-type arabinose-binding/dimerisation" evidence="3">
    <location>
        <begin position="36"/>
        <end position="104"/>
    </location>
</feature>
<dbReference type="Gene3D" id="2.60.120.10">
    <property type="entry name" value="Jelly Rolls"/>
    <property type="match status" value="1"/>
</dbReference>
<gene>
    <name evidence="4" type="ORF">HMPREF9607_01033</name>
</gene>
<evidence type="ECO:0000259" key="3">
    <source>
        <dbReference type="Pfam" id="PF02311"/>
    </source>
</evidence>
<dbReference type="CDD" id="cd02230">
    <property type="entry name" value="cupin_HP0902-like"/>
    <property type="match status" value="1"/>
</dbReference>
<dbReference type="InterPro" id="IPR003313">
    <property type="entry name" value="AraC-bd"/>
</dbReference>
<keyword evidence="1" id="KW-0238">DNA-binding</keyword>
<dbReference type="RefSeq" id="WP_002528203.1">
    <property type="nucleotide sequence ID" value="NZ_GL383180.1"/>
</dbReference>